<dbReference type="OrthoDB" id="9879745at2759"/>
<feature type="region of interest" description="Disordered" evidence="13">
    <location>
        <begin position="213"/>
        <end position="250"/>
    </location>
</feature>
<dbReference type="PROSITE" id="PS00257">
    <property type="entry name" value="BOMBESIN"/>
    <property type="match status" value="1"/>
</dbReference>
<dbReference type="PANTHER" id="PTHR16866:SF2">
    <property type="entry name" value="GASTRIN-RELEASING PEPTIDE"/>
    <property type="match status" value="1"/>
</dbReference>
<name>A0A7E6CID2_9CHIR</name>
<evidence type="ECO:0000256" key="7">
    <source>
        <dbReference type="ARBA" id="ARBA00022675"/>
    </source>
</evidence>
<comment type="function">
    <text evidence="12">Induces an itch response through activation of receptors present on mast cells, triggering mast cell degranulation.</text>
</comment>
<evidence type="ECO:0000256" key="3">
    <source>
        <dbReference type="ARBA" id="ARBA00004613"/>
    </source>
</evidence>
<dbReference type="RefSeq" id="XP_035865984.1">
    <property type="nucleotide sequence ID" value="XM_036010091.1"/>
</dbReference>
<protein>
    <recommendedName>
        <fullName evidence="5">Gastrin-releasing peptide</fullName>
    </recommendedName>
</protein>
<evidence type="ECO:0000256" key="11">
    <source>
        <dbReference type="ARBA" id="ARBA00023329"/>
    </source>
</evidence>
<evidence type="ECO:0000313" key="14">
    <source>
        <dbReference type="Proteomes" id="UP000504628"/>
    </source>
</evidence>
<dbReference type="GeneID" id="114505957"/>
<feature type="compositionally biased region" description="Basic and acidic residues" evidence="13">
    <location>
        <begin position="26"/>
        <end position="35"/>
    </location>
</feature>
<keyword evidence="10" id="KW-0027">Amidation</keyword>
<feature type="compositionally biased region" description="Gly residues" evidence="13">
    <location>
        <begin position="53"/>
        <end position="70"/>
    </location>
</feature>
<dbReference type="GO" id="GO:0043303">
    <property type="term" value="P:mast cell degranulation"/>
    <property type="evidence" value="ECO:0007669"/>
    <property type="project" value="UniProtKB-KW"/>
</dbReference>
<feature type="region of interest" description="Disordered" evidence="13">
    <location>
        <begin position="21"/>
        <end position="82"/>
    </location>
</feature>
<comment type="subcellular location">
    <subcellularLocation>
        <location evidence="2">Cell projection</location>
        <location evidence="2">Neuron projection</location>
    </subcellularLocation>
    <subcellularLocation>
        <location evidence="1">Cytoplasmic vesicle</location>
        <location evidence="1">Secretory vesicle lumen</location>
    </subcellularLocation>
    <subcellularLocation>
        <location evidence="3">Secreted</location>
    </subcellularLocation>
</comment>
<keyword evidence="8" id="KW-0165">Cleavage on pair of basic residues</keyword>
<accession>A0A7E6CID2</accession>
<dbReference type="InParanoid" id="A0A7E6CID2"/>
<proteinExistence type="inferred from homology"/>
<dbReference type="CTD" id="2922"/>
<feature type="compositionally biased region" description="Basic and acidic residues" evidence="13">
    <location>
        <begin position="227"/>
        <end position="239"/>
    </location>
</feature>
<evidence type="ECO:0000313" key="15">
    <source>
        <dbReference type="RefSeq" id="XP_035865984.1"/>
    </source>
</evidence>
<evidence type="ECO:0000256" key="6">
    <source>
        <dbReference type="ARBA" id="ARBA00022525"/>
    </source>
</evidence>
<evidence type="ECO:0000256" key="9">
    <source>
        <dbReference type="ARBA" id="ARBA00022729"/>
    </source>
</evidence>
<reference evidence="15" key="1">
    <citation type="submission" date="2025-08" db="UniProtKB">
        <authorList>
            <consortium name="RefSeq"/>
        </authorList>
    </citation>
    <scope>IDENTIFICATION</scope>
    <source>
        <tissue evidence="15">Muscle</tissue>
    </source>
</reference>
<feature type="compositionally biased region" description="Polar residues" evidence="13">
    <location>
        <begin position="240"/>
        <end position="250"/>
    </location>
</feature>
<keyword evidence="14" id="KW-1185">Reference proteome</keyword>
<evidence type="ECO:0000256" key="12">
    <source>
        <dbReference type="ARBA" id="ARBA00033733"/>
    </source>
</evidence>
<keyword evidence="6" id="KW-0964">Secreted</keyword>
<dbReference type="GO" id="GO:0031410">
    <property type="term" value="C:cytoplasmic vesicle"/>
    <property type="evidence" value="ECO:0007669"/>
    <property type="project" value="UniProtKB-SubCell"/>
</dbReference>
<evidence type="ECO:0000256" key="1">
    <source>
        <dbReference type="ARBA" id="ARBA00004263"/>
    </source>
</evidence>
<dbReference type="Pfam" id="PF02044">
    <property type="entry name" value="Bombesin"/>
    <property type="match status" value="1"/>
</dbReference>
<gene>
    <name evidence="15" type="primary">LOC114505957</name>
</gene>
<dbReference type="InterPro" id="IPR000874">
    <property type="entry name" value="Bombesin"/>
</dbReference>
<dbReference type="GO" id="GO:0007218">
    <property type="term" value="P:neuropeptide signaling pathway"/>
    <property type="evidence" value="ECO:0007669"/>
    <property type="project" value="InterPro"/>
</dbReference>
<evidence type="ECO:0000256" key="10">
    <source>
        <dbReference type="ARBA" id="ARBA00022815"/>
    </source>
</evidence>
<evidence type="ECO:0000256" key="5">
    <source>
        <dbReference type="ARBA" id="ARBA00016270"/>
    </source>
</evidence>
<keyword evidence="11" id="KW-0968">Cytoplasmic vesicle</keyword>
<evidence type="ECO:0000256" key="8">
    <source>
        <dbReference type="ARBA" id="ARBA00022685"/>
    </source>
</evidence>
<dbReference type="KEGG" id="pdic:114505957"/>
<keyword evidence="7" id="KW-0467">Mast cell degranulation</keyword>
<sequence>MSTQPFHYPAGRWMGFGDGCPGAPARCRDTSERSGPRWRSPGAPPPGSRIKSGPGGGCSSGAAGGGGAPAGPGPAVAPPRGERTLHSARGALPGLPARTMRELPLVLLVLVVCQAPRGSAAPVPAAGETVLAKMYPRGNHWAVGHLMGKKSTAESAAYVDEGGSPRHRLREYILWEEAARNLLSLVEGKGTRSHQSPQGAPLAILQSTWDSEDSSNWRDVSSRPKGSQREGRKPQRNDNDNGSLSQRSKTNPLRDFVPWATIPLDRPQDFLCAKYFTIPVSFNLD</sequence>
<dbReference type="Proteomes" id="UP000504628">
    <property type="component" value="Chromosome 9"/>
</dbReference>
<evidence type="ECO:0000256" key="13">
    <source>
        <dbReference type="SAM" id="MobiDB-lite"/>
    </source>
</evidence>
<evidence type="ECO:0000256" key="2">
    <source>
        <dbReference type="ARBA" id="ARBA00004487"/>
    </source>
</evidence>
<comment type="similarity">
    <text evidence="4">Belongs to the bombesin/neuromedin-B/ranatensin family.</text>
</comment>
<dbReference type="AlphaFoldDB" id="A0A7E6CID2"/>
<evidence type="ECO:0000256" key="4">
    <source>
        <dbReference type="ARBA" id="ARBA00010012"/>
    </source>
</evidence>
<dbReference type="GO" id="GO:0005184">
    <property type="term" value="F:neuropeptide hormone activity"/>
    <property type="evidence" value="ECO:0007669"/>
    <property type="project" value="TreeGrafter"/>
</dbReference>
<organism evidence="14 15">
    <name type="scientific">Phyllostomus discolor</name>
    <name type="common">pale spear-nosed bat</name>
    <dbReference type="NCBI Taxonomy" id="89673"/>
    <lineage>
        <taxon>Eukaryota</taxon>
        <taxon>Metazoa</taxon>
        <taxon>Chordata</taxon>
        <taxon>Craniata</taxon>
        <taxon>Vertebrata</taxon>
        <taxon>Euteleostomi</taxon>
        <taxon>Mammalia</taxon>
        <taxon>Eutheria</taxon>
        <taxon>Laurasiatheria</taxon>
        <taxon>Chiroptera</taxon>
        <taxon>Yangochiroptera</taxon>
        <taxon>Phyllostomidae</taxon>
        <taxon>Phyllostominae</taxon>
        <taxon>Phyllostomus</taxon>
    </lineage>
</organism>
<dbReference type="GO" id="GO:0005615">
    <property type="term" value="C:extracellular space"/>
    <property type="evidence" value="ECO:0007669"/>
    <property type="project" value="TreeGrafter"/>
</dbReference>
<keyword evidence="9" id="KW-0732">Signal</keyword>
<dbReference type="GO" id="GO:0043005">
    <property type="term" value="C:neuron projection"/>
    <property type="evidence" value="ECO:0007669"/>
    <property type="project" value="UniProtKB-SubCell"/>
</dbReference>
<dbReference type="PANTHER" id="PTHR16866">
    <property type="entry name" value="GASTRIN-RELEASING PEPTIDE"/>
    <property type="match status" value="1"/>
</dbReference>